<evidence type="ECO:0000256" key="3">
    <source>
        <dbReference type="SAM" id="SignalP"/>
    </source>
</evidence>
<dbReference type="OrthoDB" id="5338512at2759"/>
<dbReference type="EMBL" id="MSZU01000115">
    <property type="protein sequence ID" value="OMP81369.1"/>
    <property type="molecule type" value="Genomic_DNA"/>
</dbReference>
<reference evidence="4 5" key="1">
    <citation type="submission" date="2017-01" db="EMBL/GenBank/DDBJ databases">
        <title>Draft genome sequence of Diplodia seriata F98.1, a fungal species involved in grapevine trunk diseases.</title>
        <authorList>
            <person name="Robert-Siegwald G."/>
            <person name="Vallet J."/>
            <person name="Abou-Mansour E."/>
            <person name="Xu J."/>
            <person name="Rey P."/>
            <person name="Bertsch C."/>
            <person name="Rego C."/>
            <person name="Larignon P."/>
            <person name="Fontaine F."/>
            <person name="Lebrun M.-H."/>
        </authorList>
    </citation>
    <scope>NUCLEOTIDE SEQUENCE [LARGE SCALE GENOMIC DNA]</scope>
    <source>
        <strain evidence="4 5">F98.1</strain>
    </source>
</reference>
<comment type="caution">
    <text evidence="4">The sequence shown here is derived from an EMBL/GenBank/DDBJ whole genome shotgun (WGS) entry which is preliminary data.</text>
</comment>
<feature type="compositionally biased region" description="Low complexity" evidence="1">
    <location>
        <begin position="158"/>
        <end position="185"/>
    </location>
</feature>
<evidence type="ECO:0000313" key="4">
    <source>
        <dbReference type="EMBL" id="OMP81369.1"/>
    </source>
</evidence>
<keyword evidence="2" id="KW-0472">Membrane</keyword>
<feature type="region of interest" description="Disordered" evidence="1">
    <location>
        <begin position="158"/>
        <end position="200"/>
    </location>
</feature>
<accession>A0A1S8B1L2</accession>
<keyword evidence="3" id="KW-0732">Signal</keyword>
<sequence length="526" mass="54269">MRPSTLKKLSAICIVSATVPTASALAVAEDAARAIGLLRRADAAVCGGDSSLSQCGSNFPSSFCCPSSTTCTALNDDRGSGGEATSVICCPEGQDCKFIRPITCDINQQNASLHPSNAIHTTNLTATLETCGSECCPLGYKCQSGLCAMISANDTSGSSTTSAAPSTTSISTPTGGSVTSGLGPSDTSTTATPLSAKHGGGANKGAIAGGVIGGIALGILLTVLGVWLWKRRQTSEKKPRYSGDFGPVSRTVSDPIYNPALGARTEFLRRDAASPPGNASIDHTLLGSPFSPMKEINKVDGLGRNGTMTTTITSHSSGSATPLNPYGYARPNIPKRSPSKPYGSLTSGPGGGMAAASPKSPRIRGLFSRPSKSNLSEYPMPPPPPMASGSVSPSVYTPTPAPRGPQRQRSSSTARQPMGPTRNFSLGPRRSQSLSGHGDMSRERPRTGSTETIDVLMTGSNQPSGMGFLAPPPGIRVPGERPLTSDTTFTRLMENAGYGRETRDHVNGWGNMGVAGHAADSPRNRI</sequence>
<feature type="region of interest" description="Disordered" evidence="1">
    <location>
        <begin position="306"/>
        <end position="451"/>
    </location>
</feature>
<feature type="chain" id="PRO_5012413426" evidence="3">
    <location>
        <begin position="25"/>
        <end position="526"/>
    </location>
</feature>
<feature type="compositionally biased region" description="Polar residues" evidence="1">
    <location>
        <begin position="306"/>
        <end position="322"/>
    </location>
</feature>
<keyword evidence="2" id="KW-0812">Transmembrane</keyword>
<protein>
    <submittedName>
        <fullName evidence="4">Uncharacterized protein</fullName>
    </submittedName>
</protein>
<evidence type="ECO:0000313" key="5">
    <source>
        <dbReference type="Proteomes" id="UP000190776"/>
    </source>
</evidence>
<dbReference type="Proteomes" id="UP000190776">
    <property type="component" value="Unassembled WGS sequence"/>
</dbReference>
<organism evidence="4 5">
    <name type="scientific">Diplodia seriata</name>
    <dbReference type="NCBI Taxonomy" id="420778"/>
    <lineage>
        <taxon>Eukaryota</taxon>
        <taxon>Fungi</taxon>
        <taxon>Dikarya</taxon>
        <taxon>Ascomycota</taxon>
        <taxon>Pezizomycotina</taxon>
        <taxon>Dothideomycetes</taxon>
        <taxon>Dothideomycetes incertae sedis</taxon>
        <taxon>Botryosphaeriales</taxon>
        <taxon>Botryosphaeriaceae</taxon>
        <taxon>Diplodia</taxon>
    </lineage>
</organism>
<gene>
    <name evidence="4" type="ORF">BK809_0002362</name>
</gene>
<evidence type="ECO:0000256" key="2">
    <source>
        <dbReference type="SAM" id="Phobius"/>
    </source>
</evidence>
<dbReference type="STRING" id="420778.A0A1S8B1L2"/>
<evidence type="ECO:0000256" key="1">
    <source>
        <dbReference type="SAM" id="MobiDB-lite"/>
    </source>
</evidence>
<feature type="signal peptide" evidence="3">
    <location>
        <begin position="1"/>
        <end position="24"/>
    </location>
</feature>
<feature type="transmembrane region" description="Helical" evidence="2">
    <location>
        <begin position="206"/>
        <end position="229"/>
    </location>
</feature>
<proteinExistence type="predicted"/>
<keyword evidence="2" id="KW-1133">Transmembrane helix</keyword>
<dbReference type="AlphaFoldDB" id="A0A1S8B1L2"/>
<name>A0A1S8B1L2_9PEZI</name>